<dbReference type="InterPro" id="IPR003594">
    <property type="entry name" value="HATPase_dom"/>
</dbReference>
<dbReference type="InterPro" id="IPR036890">
    <property type="entry name" value="HATPase_C_sf"/>
</dbReference>
<dbReference type="Proteomes" id="UP001500058">
    <property type="component" value="Unassembled WGS sequence"/>
</dbReference>
<dbReference type="InterPro" id="IPR050267">
    <property type="entry name" value="Anti-sigma-factor_SerPK"/>
</dbReference>
<evidence type="ECO:0000259" key="2">
    <source>
        <dbReference type="Pfam" id="PF13581"/>
    </source>
</evidence>
<evidence type="ECO:0000256" key="1">
    <source>
        <dbReference type="ARBA" id="ARBA00022527"/>
    </source>
</evidence>
<sequence>MRFSPTPRGARLARHLAAVRLDEWGFPYDGDAAGTACLLVAELAANAVVHGRVPGRDFALRLALSAPPPLPATLRVEVADARGEKRPSLSPIAPAPSDEHGRGLLLVGALADRWGVCGREPGPSPGKTVWAELDVR</sequence>
<feature type="domain" description="Histidine kinase/HSP90-like ATPase" evidence="2">
    <location>
        <begin position="3"/>
        <end position="116"/>
    </location>
</feature>
<proteinExistence type="predicted"/>
<dbReference type="PANTHER" id="PTHR35526">
    <property type="entry name" value="ANTI-SIGMA-F FACTOR RSBW-RELATED"/>
    <property type="match status" value="1"/>
</dbReference>
<dbReference type="PANTHER" id="PTHR35526:SF3">
    <property type="entry name" value="ANTI-SIGMA-F FACTOR RSBW"/>
    <property type="match status" value="1"/>
</dbReference>
<dbReference type="Pfam" id="PF13581">
    <property type="entry name" value="HATPase_c_2"/>
    <property type="match status" value="1"/>
</dbReference>
<keyword evidence="1" id="KW-0418">Kinase</keyword>
<keyword evidence="3" id="KW-0547">Nucleotide-binding</keyword>
<keyword evidence="1" id="KW-0808">Transferase</keyword>
<dbReference type="EMBL" id="BAAATJ010000003">
    <property type="protein sequence ID" value="GAA2388873.1"/>
    <property type="molecule type" value="Genomic_DNA"/>
</dbReference>
<gene>
    <name evidence="3" type="ORF">GCM10010420_10410</name>
</gene>
<dbReference type="CDD" id="cd16936">
    <property type="entry name" value="HATPase_RsbW-like"/>
    <property type="match status" value="1"/>
</dbReference>
<keyword evidence="1" id="KW-0723">Serine/threonine-protein kinase</keyword>
<comment type="caution">
    <text evidence="3">The sequence shown here is derived from an EMBL/GenBank/DDBJ whole genome shotgun (WGS) entry which is preliminary data.</text>
</comment>
<dbReference type="RefSeq" id="WP_344629645.1">
    <property type="nucleotide sequence ID" value="NZ_BAAATJ010000003.1"/>
</dbReference>
<organism evidence="3 4">
    <name type="scientific">Streptomyces glaucosporus</name>
    <dbReference type="NCBI Taxonomy" id="284044"/>
    <lineage>
        <taxon>Bacteria</taxon>
        <taxon>Bacillati</taxon>
        <taxon>Actinomycetota</taxon>
        <taxon>Actinomycetes</taxon>
        <taxon>Kitasatosporales</taxon>
        <taxon>Streptomycetaceae</taxon>
        <taxon>Streptomyces</taxon>
    </lineage>
</organism>
<dbReference type="GO" id="GO:0005524">
    <property type="term" value="F:ATP binding"/>
    <property type="evidence" value="ECO:0007669"/>
    <property type="project" value="UniProtKB-KW"/>
</dbReference>
<dbReference type="Gene3D" id="3.30.565.10">
    <property type="entry name" value="Histidine kinase-like ATPase, C-terminal domain"/>
    <property type="match status" value="1"/>
</dbReference>
<protein>
    <submittedName>
        <fullName evidence="3">ATP-binding protein</fullName>
    </submittedName>
</protein>
<name>A0ABP5UZJ6_9ACTN</name>
<evidence type="ECO:0000313" key="4">
    <source>
        <dbReference type="Proteomes" id="UP001500058"/>
    </source>
</evidence>
<evidence type="ECO:0000313" key="3">
    <source>
        <dbReference type="EMBL" id="GAA2388873.1"/>
    </source>
</evidence>
<accession>A0ABP5UZJ6</accession>
<keyword evidence="3" id="KW-0067">ATP-binding</keyword>
<keyword evidence="4" id="KW-1185">Reference proteome</keyword>
<reference evidence="4" key="1">
    <citation type="journal article" date="2019" name="Int. J. Syst. Evol. Microbiol.">
        <title>The Global Catalogue of Microorganisms (GCM) 10K type strain sequencing project: providing services to taxonomists for standard genome sequencing and annotation.</title>
        <authorList>
            <consortium name="The Broad Institute Genomics Platform"/>
            <consortium name="The Broad Institute Genome Sequencing Center for Infectious Disease"/>
            <person name="Wu L."/>
            <person name="Ma J."/>
        </authorList>
    </citation>
    <scope>NUCLEOTIDE SEQUENCE [LARGE SCALE GENOMIC DNA]</scope>
    <source>
        <strain evidence="4">JCM 6921</strain>
    </source>
</reference>